<feature type="transmembrane region" description="Helical" evidence="13">
    <location>
        <begin position="206"/>
        <end position="223"/>
    </location>
</feature>
<dbReference type="PANTHER" id="PTHR11351:SF31">
    <property type="entry name" value="DESATURASE 1, ISOFORM A-RELATED"/>
    <property type="match status" value="1"/>
</dbReference>
<dbReference type="EMBL" id="CVRI01000067">
    <property type="protein sequence ID" value="CRL06498.1"/>
    <property type="molecule type" value="Genomic_DNA"/>
</dbReference>
<feature type="transmembrane region" description="Helical" evidence="13">
    <location>
        <begin position="60"/>
        <end position="82"/>
    </location>
</feature>
<evidence type="ECO:0000256" key="7">
    <source>
        <dbReference type="ARBA" id="ARBA00023002"/>
    </source>
</evidence>
<evidence type="ECO:0000313" key="14">
    <source>
        <dbReference type="EMBL" id="CRL06498.1"/>
    </source>
</evidence>
<dbReference type="PRINTS" id="PR00075">
    <property type="entry name" value="FACDDSATRASE"/>
</dbReference>
<keyword evidence="5" id="KW-0276">Fatty acid metabolism</keyword>
<dbReference type="Proteomes" id="UP000183832">
    <property type="component" value="Unassembled WGS sequence"/>
</dbReference>
<feature type="transmembrane region" description="Helical" evidence="13">
    <location>
        <begin position="32"/>
        <end position="54"/>
    </location>
</feature>
<keyword evidence="3 11" id="KW-0444">Lipid biosynthesis</keyword>
<evidence type="ECO:0000256" key="9">
    <source>
        <dbReference type="ARBA" id="ARBA00023136"/>
    </source>
</evidence>
<evidence type="ECO:0000256" key="10">
    <source>
        <dbReference type="ARBA" id="ARBA00023160"/>
    </source>
</evidence>
<evidence type="ECO:0000256" key="8">
    <source>
        <dbReference type="ARBA" id="ARBA00023098"/>
    </source>
</evidence>
<evidence type="ECO:0000256" key="4">
    <source>
        <dbReference type="ARBA" id="ARBA00022692"/>
    </source>
</evidence>
<keyword evidence="4 11" id="KW-0812">Transmembrane</keyword>
<evidence type="ECO:0000256" key="3">
    <source>
        <dbReference type="ARBA" id="ARBA00022516"/>
    </source>
</evidence>
<feature type="region of interest" description="Disordered" evidence="12">
    <location>
        <begin position="259"/>
        <end position="283"/>
    </location>
</feature>
<evidence type="ECO:0000256" key="12">
    <source>
        <dbReference type="SAM" id="MobiDB-lite"/>
    </source>
</evidence>
<name>A0A1J1J3I5_9DIPT</name>
<sequence>MIPTRTRRSIVEDLDDGVSGFLQKQKTYEIKLFWPSIIAFVYLHLSAVYGLWLLLTVAEYGTVMFGVVSTVIGVVGVLAGSYRLWVHRTLKADYLSRICLMLFNTTTSLQTVKQWALDQRLHSVYENTDADPFNPERGFFFSHYGWFLCERQPTIKAATSKIDVSDLEADEVVQLQEKHFYILMPLLSFILPTFFCWYFCGDTLMNAWHIAAMFRFALSWFVLGKGWDKHQRVFYNLDLKLASAFFNMCMVGNFDDDQNENQGEGDEINEETDPSTVFDKKEN</sequence>
<dbReference type="PANTHER" id="PTHR11351">
    <property type="entry name" value="ACYL-COA DESATURASE"/>
    <property type="match status" value="1"/>
</dbReference>
<keyword evidence="10 11" id="KW-0275">Fatty acid biosynthesis</keyword>
<dbReference type="InterPro" id="IPR015876">
    <property type="entry name" value="Acyl-CoA_DS"/>
</dbReference>
<keyword evidence="9 13" id="KW-0472">Membrane</keyword>
<feature type="compositionally biased region" description="Acidic residues" evidence="12">
    <location>
        <begin position="259"/>
        <end position="273"/>
    </location>
</feature>
<evidence type="ECO:0000256" key="11">
    <source>
        <dbReference type="RuleBase" id="RU000581"/>
    </source>
</evidence>
<comment type="subcellular location">
    <subcellularLocation>
        <location evidence="1">Membrane</location>
        <topology evidence="1">Multi-pass membrane protein</topology>
    </subcellularLocation>
</comment>
<organism evidence="14 15">
    <name type="scientific">Clunio marinus</name>
    <dbReference type="NCBI Taxonomy" id="568069"/>
    <lineage>
        <taxon>Eukaryota</taxon>
        <taxon>Metazoa</taxon>
        <taxon>Ecdysozoa</taxon>
        <taxon>Arthropoda</taxon>
        <taxon>Hexapoda</taxon>
        <taxon>Insecta</taxon>
        <taxon>Pterygota</taxon>
        <taxon>Neoptera</taxon>
        <taxon>Endopterygota</taxon>
        <taxon>Diptera</taxon>
        <taxon>Nematocera</taxon>
        <taxon>Chironomoidea</taxon>
        <taxon>Chironomidae</taxon>
        <taxon>Clunio</taxon>
    </lineage>
</organism>
<evidence type="ECO:0000256" key="2">
    <source>
        <dbReference type="ARBA" id="ARBA00009295"/>
    </source>
</evidence>
<dbReference type="OrthoDB" id="10260134at2759"/>
<protein>
    <submittedName>
        <fullName evidence="14">CLUMA_CG019435, isoform A</fullName>
    </submittedName>
</protein>
<comment type="cofactor">
    <cofactor evidence="11">
        <name>Fe(2+)</name>
        <dbReference type="ChEBI" id="CHEBI:29033"/>
    </cofactor>
</comment>
<keyword evidence="15" id="KW-1185">Reference proteome</keyword>
<dbReference type="GO" id="GO:0005506">
    <property type="term" value="F:iron ion binding"/>
    <property type="evidence" value="ECO:0007669"/>
    <property type="project" value="TreeGrafter"/>
</dbReference>
<gene>
    <name evidence="14" type="ORF">CLUMA_CG019435</name>
</gene>
<feature type="transmembrane region" description="Helical" evidence="13">
    <location>
        <begin position="180"/>
        <end position="200"/>
    </location>
</feature>
<comment type="domain">
    <text evidence="11">The histidine box domains are involved in binding the catalytic metal ions.</text>
</comment>
<evidence type="ECO:0000256" key="1">
    <source>
        <dbReference type="ARBA" id="ARBA00004141"/>
    </source>
</evidence>
<dbReference type="GO" id="GO:0004768">
    <property type="term" value="F:stearoyl-CoA 9-desaturase activity"/>
    <property type="evidence" value="ECO:0007669"/>
    <property type="project" value="TreeGrafter"/>
</dbReference>
<keyword evidence="7 11" id="KW-0560">Oxidoreductase</keyword>
<keyword evidence="6 13" id="KW-1133">Transmembrane helix</keyword>
<dbReference type="AlphaFoldDB" id="A0A1J1J3I5"/>
<proteinExistence type="inferred from homology"/>
<comment type="similarity">
    <text evidence="2 11">Belongs to the fatty acid desaturase type 1 family.</text>
</comment>
<dbReference type="GO" id="GO:0006636">
    <property type="term" value="P:unsaturated fatty acid biosynthetic process"/>
    <property type="evidence" value="ECO:0007669"/>
    <property type="project" value="TreeGrafter"/>
</dbReference>
<accession>A0A1J1J3I5</accession>
<evidence type="ECO:0000256" key="5">
    <source>
        <dbReference type="ARBA" id="ARBA00022832"/>
    </source>
</evidence>
<dbReference type="GO" id="GO:0005789">
    <property type="term" value="C:endoplasmic reticulum membrane"/>
    <property type="evidence" value="ECO:0007669"/>
    <property type="project" value="TreeGrafter"/>
</dbReference>
<reference evidence="14 15" key="1">
    <citation type="submission" date="2015-04" db="EMBL/GenBank/DDBJ databases">
        <authorList>
            <person name="Syromyatnikov M.Y."/>
            <person name="Popov V.N."/>
        </authorList>
    </citation>
    <scope>NUCLEOTIDE SEQUENCE [LARGE SCALE GENOMIC DNA]</scope>
</reference>
<keyword evidence="8" id="KW-0443">Lipid metabolism</keyword>
<evidence type="ECO:0000256" key="13">
    <source>
        <dbReference type="SAM" id="Phobius"/>
    </source>
</evidence>
<evidence type="ECO:0000313" key="15">
    <source>
        <dbReference type="Proteomes" id="UP000183832"/>
    </source>
</evidence>
<dbReference type="STRING" id="568069.A0A1J1J3I5"/>
<evidence type="ECO:0000256" key="6">
    <source>
        <dbReference type="ARBA" id="ARBA00022989"/>
    </source>
</evidence>